<dbReference type="InterPro" id="IPR035994">
    <property type="entry name" value="Nucleoside_phosphorylase_sf"/>
</dbReference>
<dbReference type="SUPFAM" id="SSF53167">
    <property type="entry name" value="Purine and uridine phosphorylases"/>
    <property type="match status" value="1"/>
</dbReference>
<dbReference type="GO" id="GO:0009116">
    <property type="term" value="P:nucleoside metabolic process"/>
    <property type="evidence" value="ECO:0007669"/>
    <property type="project" value="InterPro"/>
</dbReference>
<dbReference type="InterPro" id="IPR010044">
    <property type="entry name" value="MTAP"/>
</dbReference>
<dbReference type="EMBL" id="AUZZ01000845">
    <property type="protein sequence ID" value="EQD66541.1"/>
    <property type="molecule type" value="Genomic_DNA"/>
</dbReference>
<reference evidence="4" key="2">
    <citation type="journal article" date="2014" name="ISME J.">
        <title>Microbial stratification in low pH oxic and suboxic macroscopic growths along an acid mine drainage.</title>
        <authorList>
            <person name="Mendez-Garcia C."/>
            <person name="Mesa V."/>
            <person name="Sprenger R.R."/>
            <person name="Richter M."/>
            <person name="Diez M.S."/>
            <person name="Solano J."/>
            <person name="Bargiela R."/>
            <person name="Golyshina O.V."/>
            <person name="Manteca A."/>
            <person name="Ramos J.L."/>
            <person name="Gallego J.R."/>
            <person name="Llorente I."/>
            <person name="Martins Dos Santos V.A."/>
            <person name="Jensen O.N."/>
            <person name="Pelaez A.I."/>
            <person name="Sanchez J."/>
            <person name="Ferrer M."/>
        </authorList>
    </citation>
    <scope>NUCLEOTIDE SEQUENCE</scope>
</reference>
<sequence>MTPGRLLIPDQLIDYTHGRSETYCDSDSESIPHIDFTEPYDSAWRRQLLQTADRIGLPVVNHGTYAVTQGPRLETAAEILRLERDGCDVVGMTVMPEAALARELGMAYACCAMVSNWAAGKNDAPVLHDLNRHLDEARAQLTRLLQAGLSSWVPELV</sequence>
<dbReference type="AlphaFoldDB" id="T1B118"/>
<organism evidence="4">
    <name type="scientific">mine drainage metagenome</name>
    <dbReference type="NCBI Taxonomy" id="410659"/>
    <lineage>
        <taxon>unclassified sequences</taxon>
        <taxon>metagenomes</taxon>
        <taxon>ecological metagenomes</taxon>
    </lineage>
</organism>
<keyword evidence="1" id="KW-0328">Glycosyltransferase</keyword>
<gene>
    <name evidence="5" type="ORF">B1B_01823</name>
    <name evidence="4" type="ORF">B2A_01129</name>
</gene>
<dbReference type="Gene3D" id="3.40.50.1580">
    <property type="entry name" value="Nucleoside phosphorylase domain"/>
    <property type="match status" value="1"/>
</dbReference>
<dbReference type="GO" id="GO:0019509">
    <property type="term" value="P:L-methionine salvage from methylthioadenosine"/>
    <property type="evidence" value="ECO:0007669"/>
    <property type="project" value="TreeGrafter"/>
</dbReference>
<evidence type="ECO:0000256" key="1">
    <source>
        <dbReference type="ARBA" id="ARBA00022676"/>
    </source>
</evidence>
<feature type="domain" description="Nucleoside phosphorylase" evidence="3">
    <location>
        <begin position="3"/>
        <end position="147"/>
    </location>
</feature>
<dbReference type="GO" id="GO:0017061">
    <property type="term" value="F:S-methyl-5-thioadenosine phosphorylase activity"/>
    <property type="evidence" value="ECO:0007669"/>
    <property type="project" value="InterPro"/>
</dbReference>
<dbReference type="CDD" id="cd09010">
    <property type="entry name" value="MTAP_SsMTAPII_like_MTIP"/>
    <property type="match status" value="1"/>
</dbReference>
<accession>T1B118</accession>
<dbReference type="EMBL" id="AUZY01001105">
    <property type="protein sequence ID" value="EQD76228.1"/>
    <property type="molecule type" value="Genomic_DNA"/>
</dbReference>
<reference evidence="4" key="1">
    <citation type="submission" date="2013-08" db="EMBL/GenBank/DDBJ databases">
        <authorList>
            <person name="Mendez C."/>
            <person name="Richter M."/>
            <person name="Ferrer M."/>
            <person name="Sanchez J."/>
        </authorList>
    </citation>
    <scope>NUCLEOTIDE SEQUENCE</scope>
</reference>
<evidence type="ECO:0000313" key="5">
    <source>
        <dbReference type="EMBL" id="EQD76228.1"/>
    </source>
</evidence>
<dbReference type="PANTHER" id="PTHR42679">
    <property type="entry name" value="S-METHYL-5'-THIOADENOSINE PHOSPHORYLASE"/>
    <property type="match status" value="1"/>
</dbReference>
<name>T1B118_9ZZZZ</name>
<evidence type="ECO:0000256" key="2">
    <source>
        <dbReference type="ARBA" id="ARBA00022679"/>
    </source>
</evidence>
<dbReference type="Pfam" id="PF01048">
    <property type="entry name" value="PNP_UDP_1"/>
    <property type="match status" value="1"/>
</dbReference>
<comment type="caution">
    <text evidence="4">The sequence shown here is derived from an EMBL/GenBank/DDBJ whole genome shotgun (WGS) entry which is preliminary data.</text>
</comment>
<evidence type="ECO:0000259" key="3">
    <source>
        <dbReference type="Pfam" id="PF01048"/>
    </source>
</evidence>
<proteinExistence type="predicted"/>
<dbReference type="InterPro" id="IPR000845">
    <property type="entry name" value="Nucleoside_phosphorylase_d"/>
</dbReference>
<dbReference type="GO" id="GO:0005829">
    <property type="term" value="C:cytosol"/>
    <property type="evidence" value="ECO:0007669"/>
    <property type="project" value="TreeGrafter"/>
</dbReference>
<evidence type="ECO:0000313" key="4">
    <source>
        <dbReference type="EMBL" id="EQD66541.1"/>
    </source>
</evidence>
<protein>
    <submittedName>
        <fullName evidence="4">5'-methylthioadenosine phosphorylase</fullName>
    </submittedName>
</protein>
<dbReference type="PANTHER" id="PTHR42679:SF2">
    <property type="entry name" value="S-METHYL-5'-THIOADENOSINE PHOSPHORYLASE"/>
    <property type="match status" value="1"/>
</dbReference>
<keyword evidence="2" id="KW-0808">Transferase</keyword>